<evidence type="ECO:0000313" key="2">
    <source>
        <dbReference type="EMBL" id="KAJ1185261.1"/>
    </source>
</evidence>
<keyword evidence="3" id="KW-1185">Reference proteome</keyword>
<feature type="region of interest" description="Disordered" evidence="1">
    <location>
        <begin position="71"/>
        <end position="105"/>
    </location>
</feature>
<protein>
    <submittedName>
        <fullName evidence="2">Uncharacterized protein</fullName>
    </submittedName>
</protein>
<accession>A0AAV7UA66</accession>
<evidence type="ECO:0000313" key="3">
    <source>
        <dbReference type="Proteomes" id="UP001066276"/>
    </source>
</evidence>
<sequence length="105" mass="11922">MWLANQGPKVTRLGQKSPARSHICYNRMLEHQENGWRPHSRGLELVCSYGLSRSLTGRARSELQLEKCRRVTASPYQSPRAPSCKFTPHPRLLPPRGRSTRGSTP</sequence>
<name>A0AAV7UA66_PLEWA</name>
<dbReference type="Proteomes" id="UP001066276">
    <property type="component" value="Chromosome 3_1"/>
</dbReference>
<organism evidence="2 3">
    <name type="scientific">Pleurodeles waltl</name>
    <name type="common">Iberian ribbed newt</name>
    <dbReference type="NCBI Taxonomy" id="8319"/>
    <lineage>
        <taxon>Eukaryota</taxon>
        <taxon>Metazoa</taxon>
        <taxon>Chordata</taxon>
        <taxon>Craniata</taxon>
        <taxon>Vertebrata</taxon>
        <taxon>Euteleostomi</taxon>
        <taxon>Amphibia</taxon>
        <taxon>Batrachia</taxon>
        <taxon>Caudata</taxon>
        <taxon>Salamandroidea</taxon>
        <taxon>Salamandridae</taxon>
        <taxon>Pleurodelinae</taxon>
        <taxon>Pleurodeles</taxon>
    </lineage>
</organism>
<reference evidence="2" key="1">
    <citation type="journal article" date="2022" name="bioRxiv">
        <title>Sequencing and chromosome-scale assembly of the giantPleurodeles waltlgenome.</title>
        <authorList>
            <person name="Brown T."/>
            <person name="Elewa A."/>
            <person name="Iarovenko S."/>
            <person name="Subramanian E."/>
            <person name="Araus A.J."/>
            <person name="Petzold A."/>
            <person name="Susuki M."/>
            <person name="Suzuki K.-i.T."/>
            <person name="Hayashi T."/>
            <person name="Toyoda A."/>
            <person name="Oliveira C."/>
            <person name="Osipova E."/>
            <person name="Leigh N.D."/>
            <person name="Simon A."/>
            <person name="Yun M.H."/>
        </authorList>
    </citation>
    <scope>NUCLEOTIDE SEQUENCE</scope>
    <source>
        <strain evidence="2">20211129_DDA</strain>
        <tissue evidence="2">Liver</tissue>
    </source>
</reference>
<dbReference type="AlphaFoldDB" id="A0AAV7UA66"/>
<proteinExistence type="predicted"/>
<comment type="caution">
    <text evidence="2">The sequence shown here is derived from an EMBL/GenBank/DDBJ whole genome shotgun (WGS) entry which is preliminary data.</text>
</comment>
<evidence type="ECO:0000256" key="1">
    <source>
        <dbReference type="SAM" id="MobiDB-lite"/>
    </source>
</evidence>
<gene>
    <name evidence="2" type="ORF">NDU88_002055</name>
</gene>
<dbReference type="EMBL" id="JANPWB010000005">
    <property type="protein sequence ID" value="KAJ1185261.1"/>
    <property type="molecule type" value="Genomic_DNA"/>
</dbReference>